<sequence>MGIEQAIAMIKSQDLSTEAAILDDIWFDLQQKVMNSPIPAEHQLILDERLDKIEAGQAIFTDWKTLKSKLLNAKAH</sequence>
<reference evidence="1 2" key="1">
    <citation type="submission" date="2012-06" db="EMBL/GenBank/DDBJ databases">
        <title>The complete chromosome of genome of Turneriella parva DSM 21527.</title>
        <authorList>
            <consortium name="US DOE Joint Genome Institute (JGI-PGF)"/>
            <person name="Lucas S."/>
            <person name="Han J."/>
            <person name="Lapidus A."/>
            <person name="Bruce D."/>
            <person name="Goodwin L."/>
            <person name="Pitluck S."/>
            <person name="Peters L."/>
            <person name="Kyrpides N."/>
            <person name="Mavromatis K."/>
            <person name="Ivanova N."/>
            <person name="Mikhailova N."/>
            <person name="Chertkov O."/>
            <person name="Detter J.C."/>
            <person name="Tapia R."/>
            <person name="Han C."/>
            <person name="Land M."/>
            <person name="Hauser L."/>
            <person name="Markowitz V."/>
            <person name="Cheng J.-F."/>
            <person name="Hugenholtz P."/>
            <person name="Woyke T."/>
            <person name="Wu D."/>
            <person name="Gronow S."/>
            <person name="Wellnitz S."/>
            <person name="Brambilla E."/>
            <person name="Klenk H.-P."/>
            <person name="Eisen J.A."/>
        </authorList>
    </citation>
    <scope>NUCLEOTIDE SEQUENCE [LARGE SCALE GENOMIC DNA]</scope>
    <source>
        <strain evidence="2">ATCC BAA-1111 / DSM 21527 / NCTC 11395 / H</strain>
    </source>
</reference>
<dbReference type="KEGG" id="tpx:Turpa_3454"/>
<dbReference type="Pfam" id="PF09720">
    <property type="entry name" value="Unstab_antitox"/>
    <property type="match status" value="1"/>
</dbReference>
<gene>
    <name evidence="1" type="ordered locus">Turpa_3454</name>
</gene>
<dbReference type="OrthoDB" id="291542at2"/>
<keyword evidence="2" id="KW-1185">Reference proteome</keyword>
<dbReference type="AlphaFoldDB" id="I4B9Y4"/>
<evidence type="ECO:0000313" key="1">
    <source>
        <dbReference type="EMBL" id="AFM14091.1"/>
    </source>
</evidence>
<dbReference type="RefSeq" id="WP_014804582.1">
    <property type="nucleotide sequence ID" value="NC_018020.1"/>
</dbReference>
<accession>I4B9Y4</accession>
<dbReference type="EMBL" id="CP002959">
    <property type="protein sequence ID" value="AFM14091.1"/>
    <property type="molecule type" value="Genomic_DNA"/>
</dbReference>
<evidence type="ECO:0000313" key="2">
    <source>
        <dbReference type="Proteomes" id="UP000006048"/>
    </source>
</evidence>
<dbReference type="HOGENOM" id="CLU_2653454_0_0_12"/>
<proteinExistence type="predicted"/>
<dbReference type="Proteomes" id="UP000006048">
    <property type="component" value="Chromosome"/>
</dbReference>
<protein>
    <submittedName>
        <fullName evidence="1">Addiction module component CHP02574 family protein</fullName>
    </submittedName>
</protein>
<organism evidence="1 2">
    <name type="scientific">Turneriella parva (strain ATCC BAA-1111 / DSM 21527 / NCTC 11395 / H)</name>
    <name type="common">Leptospira parva</name>
    <dbReference type="NCBI Taxonomy" id="869212"/>
    <lineage>
        <taxon>Bacteria</taxon>
        <taxon>Pseudomonadati</taxon>
        <taxon>Spirochaetota</taxon>
        <taxon>Spirochaetia</taxon>
        <taxon>Leptospirales</taxon>
        <taxon>Leptospiraceae</taxon>
        <taxon>Turneriella</taxon>
    </lineage>
</organism>
<name>I4B9Y4_TURPD</name>
<dbReference type="InterPro" id="IPR013406">
    <property type="entry name" value="CHP02574_addiction_mod"/>
</dbReference>